<name>A0AAW0CK36_9AGAR</name>
<dbReference type="InterPro" id="IPR037217">
    <property type="entry name" value="Trp/Indoleamine_2_3_dOase-like"/>
</dbReference>
<dbReference type="GO" id="GO:0046872">
    <property type="term" value="F:metal ion binding"/>
    <property type="evidence" value="ECO:0007669"/>
    <property type="project" value="UniProtKB-KW"/>
</dbReference>
<evidence type="ECO:0000313" key="6">
    <source>
        <dbReference type="Proteomes" id="UP001362999"/>
    </source>
</evidence>
<accession>A0AAW0CK36</accession>
<evidence type="ECO:0000256" key="1">
    <source>
        <dbReference type="ARBA" id="ARBA00007119"/>
    </source>
</evidence>
<dbReference type="Pfam" id="PF01231">
    <property type="entry name" value="IDO"/>
    <property type="match status" value="1"/>
</dbReference>
<dbReference type="PANTHER" id="PTHR28657:SF11">
    <property type="entry name" value="INDOLEAMINE 2,3-DIOXYGENASE"/>
    <property type="match status" value="1"/>
</dbReference>
<dbReference type="GO" id="GO:0034354">
    <property type="term" value="P:'de novo' NAD+ biosynthetic process from L-tryptophan"/>
    <property type="evidence" value="ECO:0007669"/>
    <property type="project" value="TreeGrafter"/>
</dbReference>
<sequence>MLSWLSSTWASSSNDCRLVNHSTKILQDPSNHPAMKCLRDLILGGGGTWPPTATYDDTWPAPLRAYDSVFRAMERFLPVEESSLDPSRNRQIIDAFRARMRQELVQRVCIPEVVQTLEEWQSQSDAQSAWLGFFTCVSFLRHAYRWGVTPIVSVAQTETSVDIPPELNVPWAAIQRRFGISSPSGCMTSICYSNLTSEDHLQYSITSGMPELHRSTEYWNTKLVTDMEVKILPVYHLFAQAIACIDMGDPDGAQKTLHLANDTLRDAMKYFFNTMVEAKISHTVWMAYVQGFQGWALESVDGISGGQSLIFRTLDSFLGVRPWPTEEKERLHIPESQRSWLNCLRNYDIRAVAKDRCYDEVTAELDDLVKQLRLWRMGHMRRMQPYESVHRPERKTMTAGISVVDASNEEQMISHLKQELGRRLAQTV</sequence>
<organism evidence="5 6">
    <name type="scientific">Favolaschia claudopus</name>
    <dbReference type="NCBI Taxonomy" id="2862362"/>
    <lineage>
        <taxon>Eukaryota</taxon>
        <taxon>Fungi</taxon>
        <taxon>Dikarya</taxon>
        <taxon>Basidiomycota</taxon>
        <taxon>Agaricomycotina</taxon>
        <taxon>Agaricomycetes</taxon>
        <taxon>Agaricomycetidae</taxon>
        <taxon>Agaricales</taxon>
        <taxon>Marasmiineae</taxon>
        <taxon>Mycenaceae</taxon>
        <taxon>Favolaschia</taxon>
    </lineage>
</organism>
<dbReference type="Gene3D" id="1.20.58.480">
    <property type="match status" value="1"/>
</dbReference>
<reference evidence="5 6" key="1">
    <citation type="journal article" date="2024" name="J Genomics">
        <title>Draft genome sequencing and assembly of Favolaschia claudopus CIRM-BRFM 2984 isolated from oak limbs.</title>
        <authorList>
            <person name="Navarro D."/>
            <person name="Drula E."/>
            <person name="Chaduli D."/>
            <person name="Cazenave R."/>
            <person name="Ahrendt S."/>
            <person name="Wang J."/>
            <person name="Lipzen A."/>
            <person name="Daum C."/>
            <person name="Barry K."/>
            <person name="Grigoriev I.V."/>
            <person name="Favel A."/>
            <person name="Rosso M.N."/>
            <person name="Martin F."/>
        </authorList>
    </citation>
    <scope>NUCLEOTIDE SEQUENCE [LARGE SCALE GENOMIC DNA]</scope>
    <source>
        <strain evidence="5 6">CIRM-BRFM 2984</strain>
    </source>
</reference>
<proteinExistence type="inferred from homology"/>
<keyword evidence="3 4" id="KW-0408">Iron</keyword>
<evidence type="ECO:0000256" key="2">
    <source>
        <dbReference type="ARBA" id="ARBA00022723"/>
    </source>
</evidence>
<evidence type="ECO:0000256" key="4">
    <source>
        <dbReference type="PIRSR" id="PIRSR600898-1"/>
    </source>
</evidence>
<dbReference type="SUPFAM" id="SSF140959">
    <property type="entry name" value="Indolic compounds 2,3-dioxygenase-like"/>
    <property type="match status" value="1"/>
</dbReference>
<dbReference type="AlphaFoldDB" id="A0AAW0CK36"/>
<comment type="caution">
    <text evidence="5">The sequence shown here is derived from an EMBL/GenBank/DDBJ whole genome shotgun (WGS) entry which is preliminary data.</text>
</comment>
<keyword evidence="4" id="KW-0349">Heme</keyword>
<dbReference type="GO" id="GO:0020037">
    <property type="term" value="F:heme binding"/>
    <property type="evidence" value="ECO:0007669"/>
    <property type="project" value="InterPro"/>
</dbReference>
<keyword evidence="6" id="KW-1185">Reference proteome</keyword>
<evidence type="ECO:0008006" key="7">
    <source>
        <dbReference type="Google" id="ProtNLM"/>
    </source>
</evidence>
<dbReference type="GO" id="GO:0005737">
    <property type="term" value="C:cytoplasm"/>
    <property type="evidence" value="ECO:0007669"/>
    <property type="project" value="TreeGrafter"/>
</dbReference>
<feature type="binding site" description="proximal binding residue" evidence="4">
    <location>
        <position position="379"/>
    </location>
    <ligand>
        <name>heme b</name>
        <dbReference type="ChEBI" id="CHEBI:60344"/>
    </ligand>
    <ligandPart>
        <name>Fe</name>
        <dbReference type="ChEBI" id="CHEBI:18248"/>
    </ligandPart>
</feature>
<evidence type="ECO:0000256" key="3">
    <source>
        <dbReference type="ARBA" id="ARBA00023004"/>
    </source>
</evidence>
<protein>
    <recommendedName>
        <fullName evidence="7">Indoleamine 2,3-dioxygenase</fullName>
    </recommendedName>
</protein>
<dbReference type="PANTHER" id="PTHR28657">
    <property type="entry name" value="INDOLEAMINE 2,3-DIOXYGENASE"/>
    <property type="match status" value="1"/>
</dbReference>
<dbReference type="GO" id="GO:0019441">
    <property type="term" value="P:L-tryptophan catabolic process to kynurenine"/>
    <property type="evidence" value="ECO:0007669"/>
    <property type="project" value="InterPro"/>
</dbReference>
<dbReference type="InterPro" id="IPR000898">
    <property type="entry name" value="Indolamine_dOase"/>
</dbReference>
<keyword evidence="2 4" id="KW-0479">Metal-binding</keyword>
<dbReference type="Proteomes" id="UP001362999">
    <property type="component" value="Unassembled WGS sequence"/>
</dbReference>
<evidence type="ECO:0000313" key="5">
    <source>
        <dbReference type="EMBL" id="KAK7039508.1"/>
    </source>
</evidence>
<dbReference type="GO" id="GO:0033754">
    <property type="term" value="F:indoleamine 2,3-dioxygenase activity"/>
    <property type="evidence" value="ECO:0007669"/>
    <property type="project" value="TreeGrafter"/>
</dbReference>
<dbReference type="EMBL" id="JAWWNJ010000016">
    <property type="protein sequence ID" value="KAK7039508.1"/>
    <property type="molecule type" value="Genomic_DNA"/>
</dbReference>
<comment type="similarity">
    <text evidence="1">Belongs to the indoleamine 2,3-dioxygenase family.</text>
</comment>
<gene>
    <name evidence="5" type="ORF">R3P38DRAFT_2515225</name>
</gene>